<feature type="region of interest" description="Disordered" evidence="4">
    <location>
        <begin position="714"/>
        <end position="867"/>
    </location>
</feature>
<evidence type="ECO:0000256" key="1">
    <source>
        <dbReference type="ARBA" id="ARBA00004123"/>
    </source>
</evidence>
<gene>
    <name evidence="6" type="ORF">OEA41_006289</name>
</gene>
<dbReference type="AlphaFoldDB" id="A0AAE0DMX4"/>
<evidence type="ECO:0000256" key="4">
    <source>
        <dbReference type="SAM" id="MobiDB-lite"/>
    </source>
</evidence>
<dbReference type="EMBL" id="JASNWA010000007">
    <property type="protein sequence ID" value="KAK3172963.1"/>
    <property type="molecule type" value="Genomic_DNA"/>
</dbReference>
<dbReference type="Pfam" id="PF04003">
    <property type="entry name" value="Utp12"/>
    <property type="match status" value="1"/>
</dbReference>
<comment type="subcellular location">
    <subcellularLocation>
        <location evidence="1">Nucleus</location>
    </subcellularLocation>
</comment>
<feature type="compositionally biased region" description="Acidic residues" evidence="4">
    <location>
        <begin position="722"/>
        <end position="751"/>
    </location>
</feature>
<dbReference type="InterPro" id="IPR015943">
    <property type="entry name" value="WD40/YVTN_repeat-like_dom_sf"/>
</dbReference>
<keyword evidence="7" id="KW-1185">Reference proteome</keyword>
<keyword evidence="2" id="KW-0539">Nucleus</keyword>
<feature type="compositionally biased region" description="Acidic residues" evidence="4">
    <location>
        <begin position="773"/>
        <end position="788"/>
    </location>
</feature>
<evidence type="ECO:0000256" key="2">
    <source>
        <dbReference type="ARBA" id="ARBA00023242"/>
    </source>
</evidence>
<dbReference type="InterPro" id="IPR052414">
    <property type="entry name" value="U3_snoRNA-assoc_WDR"/>
</dbReference>
<evidence type="ECO:0000256" key="3">
    <source>
        <dbReference type="ARBA" id="ARBA00038335"/>
    </source>
</evidence>
<dbReference type="PANTHER" id="PTHR44267">
    <property type="entry name" value="WD REPEAT-CONTAINING PROTEIN 43"/>
    <property type="match status" value="1"/>
</dbReference>
<protein>
    <recommendedName>
        <fullName evidence="5">Small-subunit processome Utp12 domain-containing protein</fullName>
    </recommendedName>
</protein>
<reference evidence="6" key="1">
    <citation type="submission" date="2022-11" db="EMBL/GenBank/DDBJ databases">
        <title>Chromosomal genome sequence assembly and mating type (MAT) locus characterization of the leprose asexual lichenized fungus Lepraria neglecta (Nyl.) Erichsen.</title>
        <authorList>
            <person name="Allen J.L."/>
            <person name="Pfeffer B."/>
        </authorList>
    </citation>
    <scope>NUCLEOTIDE SEQUENCE</scope>
    <source>
        <strain evidence="6">Allen 5258</strain>
    </source>
</reference>
<dbReference type="PANTHER" id="PTHR44267:SF1">
    <property type="entry name" value="WD REPEAT-CONTAINING PROTEIN 43"/>
    <property type="match status" value="1"/>
</dbReference>
<feature type="compositionally biased region" description="Low complexity" evidence="4">
    <location>
        <begin position="12"/>
        <end position="28"/>
    </location>
</feature>
<feature type="region of interest" description="Disordered" evidence="4">
    <location>
        <begin position="1"/>
        <end position="28"/>
    </location>
</feature>
<name>A0AAE0DMX4_9LECA</name>
<dbReference type="InterPro" id="IPR036322">
    <property type="entry name" value="WD40_repeat_dom_sf"/>
</dbReference>
<dbReference type="SUPFAM" id="SSF50978">
    <property type="entry name" value="WD40 repeat-like"/>
    <property type="match status" value="1"/>
</dbReference>
<feature type="compositionally biased region" description="Acidic residues" evidence="4">
    <location>
        <begin position="800"/>
        <end position="815"/>
    </location>
</feature>
<organism evidence="6 7">
    <name type="scientific">Lepraria neglecta</name>
    <dbReference type="NCBI Taxonomy" id="209136"/>
    <lineage>
        <taxon>Eukaryota</taxon>
        <taxon>Fungi</taxon>
        <taxon>Dikarya</taxon>
        <taxon>Ascomycota</taxon>
        <taxon>Pezizomycotina</taxon>
        <taxon>Lecanoromycetes</taxon>
        <taxon>OSLEUM clade</taxon>
        <taxon>Lecanoromycetidae</taxon>
        <taxon>Lecanorales</taxon>
        <taxon>Lecanorineae</taxon>
        <taxon>Stereocaulaceae</taxon>
        <taxon>Lepraria</taxon>
    </lineage>
</organism>
<feature type="region of interest" description="Disordered" evidence="4">
    <location>
        <begin position="464"/>
        <end position="493"/>
    </location>
</feature>
<evidence type="ECO:0000259" key="5">
    <source>
        <dbReference type="Pfam" id="PF04003"/>
    </source>
</evidence>
<evidence type="ECO:0000313" key="7">
    <source>
        <dbReference type="Proteomes" id="UP001276659"/>
    </source>
</evidence>
<comment type="similarity">
    <text evidence="3">Belongs to the UTP5 family.</text>
</comment>
<dbReference type="Gene3D" id="2.130.10.10">
    <property type="entry name" value="YVTN repeat-like/Quinoprotein amine dehydrogenase"/>
    <property type="match status" value="1"/>
</dbReference>
<dbReference type="GO" id="GO:0000462">
    <property type="term" value="P:maturation of SSU-rRNA from tricistronic rRNA transcript (SSU-rRNA, 5.8S rRNA, LSU-rRNA)"/>
    <property type="evidence" value="ECO:0007669"/>
    <property type="project" value="TreeGrafter"/>
</dbReference>
<sequence>MGKKKTPNGVVSNISSNANPTASSNTHSGSTSSILRSSFCPSFFQLSLFASVIQGLDSQHLRIHDTITGRLRCEHAIGSKAAVTCLDWGYYGETHRDRHHQEANKKRKRSELVNGATSNEKAGDVVLAFGISDSEIQLFSPAEAKPVGTLKGTHTQGIRDFKFVDHGLHAEGWSVGGDGRLVQWDLKKGVAIRNVKLPHGPTNTLCPLQSSVICAAYNAYILDPGSREQPPAFTASTNPVHTIVDSISRVGRGTIFLTAAESDRFMTVFNADAPTSIGSLRTENEVLHLDLYSRHGRLDRTELEEGLEVRMIRPQEALAAVNRDGTLEIFPEPFDFGGSQGSDSLKARMKQRTRKASAVVRIVRPDRSPVPLVNASFQNSEIALAWAEGGVNLFFEKLQWRDEGTGNLLLKEMTDIVKTKCGAGVGAVVMNGVKDMGKTHVDESQTVVANGDADDVSMADKQSEVISISSGVEESESEEEEEEEEEEDDEDAPAGLLEAKKAESEDPEGSEDVDMEDVEVEEQGMAADQDLGDAEEQAGEAEEPSFGDLLRANTSEAVDVQAAFADPNAQSLVPRGEKGLQQLPSGMSLGTVLTQSLRTNDTILLETCFHVTDLSIVRATIERLDSPLATVLLQRLAERLHSRPGRAGSLMVWIQWTVVAHGGYLSSQTEVMKKLKSLYRVVDDRAKSLQALLMLKGKLDMLDAQTNLRKSMQARSRAANALEEDDEEGVTYVEGQEESDSEDEEGEEDSAIDSRPAKAGAEDLELSGAQDSEASDEDDDDEDSEDDMPTATNGVIAESDGSESDEEGLFDEEASFTDHESRDEDSEDEVDHESIDSVDSSDADTSPPPKHPAKRSKLSNGISSRQR</sequence>
<dbReference type="GO" id="GO:0032040">
    <property type="term" value="C:small-subunit processome"/>
    <property type="evidence" value="ECO:0007669"/>
    <property type="project" value="UniProtKB-ARBA"/>
</dbReference>
<accession>A0AAE0DMX4</accession>
<dbReference type="Proteomes" id="UP001276659">
    <property type="component" value="Unassembled WGS sequence"/>
</dbReference>
<comment type="caution">
    <text evidence="6">The sequence shown here is derived from an EMBL/GenBank/DDBJ whole genome shotgun (WGS) entry which is preliminary data.</text>
</comment>
<dbReference type="InterPro" id="IPR007148">
    <property type="entry name" value="SSU_processome_Utp12"/>
</dbReference>
<feature type="compositionally biased region" description="Polar residues" evidence="4">
    <location>
        <begin position="858"/>
        <end position="867"/>
    </location>
</feature>
<feature type="compositionally biased region" description="Acidic residues" evidence="4">
    <location>
        <begin position="473"/>
        <end position="492"/>
    </location>
</feature>
<feature type="region of interest" description="Disordered" evidence="4">
    <location>
        <begin position="96"/>
        <end position="115"/>
    </location>
</feature>
<feature type="domain" description="Small-subunit processome Utp12" evidence="5">
    <location>
        <begin position="600"/>
        <end position="703"/>
    </location>
</feature>
<evidence type="ECO:0000313" key="6">
    <source>
        <dbReference type="EMBL" id="KAK3172963.1"/>
    </source>
</evidence>
<proteinExistence type="inferred from homology"/>